<name>A0A4Q7M2V7_9MICO</name>
<dbReference type="Proteomes" id="UP000293852">
    <property type="component" value="Unassembled WGS sequence"/>
</dbReference>
<comment type="caution">
    <text evidence="2">The sequence shown here is derived from an EMBL/GenBank/DDBJ whole genome shotgun (WGS) entry which is preliminary data.</text>
</comment>
<evidence type="ECO:0000313" key="2">
    <source>
        <dbReference type="EMBL" id="RZS62235.1"/>
    </source>
</evidence>
<feature type="domain" description="G" evidence="1">
    <location>
        <begin position="95"/>
        <end position="207"/>
    </location>
</feature>
<dbReference type="GO" id="GO:0005737">
    <property type="term" value="C:cytoplasm"/>
    <property type="evidence" value="ECO:0007669"/>
    <property type="project" value="TreeGrafter"/>
</dbReference>
<dbReference type="Pfam" id="PF01926">
    <property type="entry name" value="MMR_HSR1"/>
    <property type="match status" value="1"/>
</dbReference>
<organism evidence="2 3">
    <name type="scientific">Xylanimonas ulmi</name>
    <dbReference type="NCBI Taxonomy" id="228973"/>
    <lineage>
        <taxon>Bacteria</taxon>
        <taxon>Bacillati</taxon>
        <taxon>Actinomycetota</taxon>
        <taxon>Actinomycetes</taxon>
        <taxon>Micrococcales</taxon>
        <taxon>Promicromonosporaceae</taxon>
        <taxon>Xylanimonas</taxon>
    </lineage>
</organism>
<dbReference type="GO" id="GO:0005525">
    <property type="term" value="F:GTP binding"/>
    <property type="evidence" value="ECO:0007669"/>
    <property type="project" value="InterPro"/>
</dbReference>
<proteinExistence type="predicted"/>
<dbReference type="InterPro" id="IPR006073">
    <property type="entry name" value="GTP-bd"/>
</dbReference>
<evidence type="ECO:0000259" key="1">
    <source>
        <dbReference type="Pfam" id="PF01926"/>
    </source>
</evidence>
<dbReference type="GO" id="GO:0030488">
    <property type="term" value="P:tRNA methylation"/>
    <property type="evidence" value="ECO:0007669"/>
    <property type="project" value="TreeGrafter"/>
</dbReference>
<gene>
    <name evidence="2" type="ORF">EV386_2559</name>
</gene>
<dbReference type="CDD" id="cd00882">
    <property type="entry name" value="Ras_like_GTPase"/>
    <property type="match status" value="1"/>
</dbReference>
<dbReference type="PANTHER" id="PTHR42714:SF2">
    <property type="entry name" value="TRNA MODIFICATION GTPASE GTPBP3, MITOCHONDRIAL"/>
    <property type="match status" value="1"/>
</dbReference>
<protein>
    <submittedName>
        <fullName evidence="2">50S ribosome-binding GTPase</fullName>
    </submittedName>
</protein>
<accession>A0A4Q7M2V7</accession>
<sequence>MANALYGISRAPGPQWAREVLCGVEPVVQRSSPSDLRAHVVSTGRSVADLLTGAAARIDSNESLTPVVDALIAAAAAVDDGARQAAHDDVAEPFRVVLMGSTMAGKSSLFEYLTGGDGARVGDGAPRFSRDSMERPITVEGLESVVLVDVPGVAAFDAPEDREEAFRQAQYADLVLWTQSTTAAQEETGRALERLADLGKPLVVALNCRSDVTNPLNRIDLLQEPERIFGGDVEEYMRPIERYLARAAGRYAGLAKIHAQAACQAQFAVDDPTEAEQLRSASRVVDLVDLIRAEQDATATQRRLVRVADIVRVPLSVAHGLADQLATTTASQEVAAERRRVAVGRKSGRAVDDAALVMKTAIRRSVEARRRWVAQLDVDLKDSTINDLWRDEVTSLNAEVRATVSQARDRLRTSLSSIVADADAEWARTAAREFEGLDGGGSARWNLAAKIIGHGGLTVAALLGGAKGGAALGGVVGTLIGGPPGTAIGAAIGGAVGVLVGGFASGAKALRSGINKIADSWFRSKKDVHARRRRQLTDQFGPLLDDVEASLDTQLANEIEAWRGAIADEDKRAAASVEAFEAATRVVYGIQTSLSETVAELDLRLTRGLLAEAGRGRLAGAVTRATRLRGAGIAVDLAGDDLTEAILYPPERLVETLTPVPSSSSRGITAFHVLRGATDGKITVASLTRDNVHLHLGSPVPDGVLSTWRDLAQLHSGADAVRLTQDAAEEIAS</sequence>
<dbReference type="GO" id="GO:0002098">
    <property type="term" value="P:tRNA wobble uridine modification"/>
    <property type="evidence" value="ECO:0007669"/>
    <property type="project" value="TreeGrafter"/>
</dbReference>
<evidence type="ECO:0000313" key="3">
    <source>
        <dbReference type="Proteomes" id="UP000293852"/>
    </source>
</evidence>
<dbReference type="AlphaFoldDB" id="A0A4Q7M2V7"/>
<dbReference type="EMBL" id="SGWX01000001">
    <property type="protein sequence ID" value="RZS62235.1"/>
    <property type="molecule type" value="Genomic_DNA"/>
</dbReference>
<keyword evidence="3" id="KW-1185">Reference proteome</keyword>
<dbReference type="PANTHER" id="PTHR42714">
    <property type="entry name" value="TRNA MODIFICATION GTPASE GTPBP3"/>
    <property type="match status" value="1"/>
</dbReference>
<dbReference type="InterPro" id="IPR027417">
    <property type="entry name" value="P-loop_NTPase"/>
</dbReference>
<reference evidence="2 3" key="1">
    <citation type="submission" date="2019-02" db="EMBL/GenBank/DDBJ databases">
        <title>Sequencing the genomes of 1000 actinobacteria strains.</title>
        <authorList>
            <person name="Klenk H.-P."/>
        </authorList>
    </citation>
    <scope>NUCLEOTIDE SEQUENCE [LARGE SCALE GENOMIC DNA]</scope>
    <source>
        <strain evidence="2 3">DSM 16932</strain>
    </source>
</reference>
<dbReference type="SUPFAM" id="SSF52540">
    <property type="entry name" value="P-loop containing nucleoside triphosphate hydrolases"/>
    <property type="match status" value="1"/>
</dbReference>
<dbReference type="Gene3D" id="3.40.50.300">
    <property type="entry name" value="P-loop containing nucleotide triphosphate hydrolases"/>
    <property type="match status" value="1"/>
</dbReference>